<keyword evidence="2" id="KW-0677">Repeat</keyword>
<dbReference type="EMBL" id="RXIC02000020">
    <property type="protein sequence ID" value="KAB1224686.1"/>
    <property type="molecule type" value="Genomic_DNA"/>
</dbReference>
<dbReference type="CDD" id="cd00051">
    <property type="entry name" value="EFh"/>
    <property type="match status" value="2"/>
</dbReference>
<feature type="domain" description="EF-hand" evidence="5">
    <location>
        <begin position="134"/>
        <end position="169"/>
    </location>
</feature>
<proteinExistence type="predicted"/>
<feature type="domain" description="EF-hand" evidence="5">
    <location>
        <begin position="172"/>
        <end position="207"/>
    </location>
</feature>
<evidence type="ECO:0000313" key="6">
    <source>
        <dbReference type="EMBL" id="KAB1224686.1"/>
    </source>
</evidence>
<evidence type="ECO:0000256" key="3">
    <source>
        <dbReference type="ARBA" id="ARBA00022837"/>
    </source>
</evidence>
<dbReference type="GO" id="GO:0005509">
    <property type="term" value="F:calcium ion binding"/>
    <property type="evidence" value="ECO:0007669"/>
    <property type="project" value="InterPro"/>
</dbReference>
<comment type="caution">
    <text evidence="6">The sequence shown here is derived from an EMBL/GenBank/DDBJ whole genome shotgun (WGS) entry which is preliminary data.</text>
</comment>
<evidence type="ECO:0000256" key="1">
    <source>
        <dbReference type="ARBA" id="ARBA00022723"/>
    </source>
</evidence>
<keyword evidence="3" id="KW-0106">Calcium</keyword>
<dbReference type="Pfam" id="PF13499">
    <property type="entry name" value="EF-hand_7"/>
    <property type="match status" value="2"/>
</dbReference>
<name>A0A6A1WJP4_9ROSI</name>
<dbReference type="InterPro" id="IPR011992">
    <property type="entry name" value="EF-hand-dom_pair"/>
</dbReference>
<dbReference type="FunFam" id="1.10.238.10:FF:000001">
    <property type="entry name" value="Calmodulin 1"/>
    <property type="match status" value="1"/>
</dbReference>
<evidence type="ECO:0000313" key="7">
    <source>
        <dbReference type="Proteomes" id="UP000516437"/>
    </source>
</evidence>
<keyword evidence="1" id="KW-0479">Metal-binding</keyword>
<dbReference type="Gene3D" id="1.10.238.10">
    <property type="entry name" value="EF-hand"/>
    <property type="match status" value="3"/>
</dbReference>
<evidence type="ECO:0000256" key="4">
    <source>
        <dbReference type="SAM" id="MobiDB-lite"/>
    </source>
</evidence>
<dbReference type="SUPFAM" id="SSF47473">
    <property type="entry name" value="EF-hand"/>
    <property type="match status" value="1"/>
</dbReference>
<organism evidence="6 7">
    <name type="scientific">Morella rubra</name>
    <name type="common">Chinese bayberry</name>
    <dbReference type="NCBI Taxonomy" id="262757"/>
    <lineage>
        <taxon>Eukaryota</taxon>
        <taxon>Viridiplantae</taxon>
        <taxon>Streptophyta</taxon>
        <taxon>Embryophyta</taxon>
        <taxon>Tracheophyta</taxon>
        <taxon>Spermatophyta</taxon>
        <taxon>Magnoliopsida</taxon>
        <taxon>eudicotyledons</taxon>
        <taxon>Gunneridae</taxon>
        <taxon>Pentapetalae</taxon>
        <taxon>rosids</taxon>
        <taxon>fabids</taxon>
        <taxon>Fagales</taxon>
        <taxon>Myricaceae</taxon>
        <taxon>Morella</taxon>
    </lineage>
</organism>
<evidence type="ECO:0000259" key="5">
    <source>
        <dbReference type="PROSITE" id="PS50222"/>
    </source>
</evidence>
<gene>
    <name evidence="6" type="ORF">CJ030_MR2G024688</name>
</gene>
<dbReference type="Proteomes" id="UP000516437">
    <property type="component" value="Chromosome 2"/>
</dbReference>
<dbReference type="InterPro" id="IPR039647">
    <property type="entry name" value="EF_hand_pair_protein_CML-like"/>
</dbReference>
<dbReference type="SMART" id="SM00054">
    <property type="entry name" value="EFh"/>
    <property type="match status" value="3"/>
</dbReference>
<accession>A0A6A1WJP4</accession>
<sequence length="209" mass="23086">MDAAGTPRESGKRSISKKAASSSFRLRSDSLNSLRLRRIFDIFDKNNDGVITVEELSRALNLLGLEVDLAELDSTVKSFTQPGNHGLRFEDFRSLHESLDETYFGGADETAIAACNGGTAGSTDEEEEMKMMSQEEADLSEAFKVFDEDGDGYISATELQAVLGKLGLSEGSEIDRVERMIISVDRNLDGRVDFFEFKDMMRSVVVRSS</sequence>
<dbReference type="AlphaFoldDB" id="A0A6A1WJP4"/>
<protein>
    <submittedName>
        <fullName evidence="6">Calcium-binding allergen Bet v 3</fullName>
    </submittedName>
</protein>
<dbReference type="OrthoDB" id="26525at2759"/>
<evidence type="ECO:0000256" key="2">
    <source>
        <dbReference type="ARBA" id="ARBA00022737"/>
    </source>
</evidence>
<dbReference type="PROSITE" id="PS50222">
    <property type="entry name" value="EF_HAND_2"/>
    <property type="match status" value="3"/>
</dbReference>
<reference evidence="6 7" key="1">
    <citation type="journal article" date="2019" name="Plant Biotechnol. J.">
        <title>The red bayberry genome and genetic basis of sex determination.</title>
        <authorList>
            <person name="Jia H.M."/>
            <person name="Jia H.J."/>
            <person name="Cai Q.L."/>
            <person name="Wang Y."/>
            <person name="Zhao H.B."/>
            <person name="Yang W.F."/>
            <person name="Wang G.Y."/>
            <person name="Li Y.H."/>
            <person name="Zhan D.L."/>
            <person name="Shen Y.T."/>
            <person name="Niu Q.F."/>
            <person name="Chang L."/>
            <person name="Qiu J."/>
            <person name="Zhao L."/>
            <person name="Xie H.B."/>
            <person name="Fu W.Y."/>
            <person name="Jin J."/>
            <person name="Li X.W."/>
            <person name="Jiao Y."/>
            <person name="Zhou C.C."/>
            <person name="Tu T."/>
            <person name="Chai C.Y."/>
            <person name="Gao J.L."/>
            <person name="Fan L.J."/>
            <person name="van de Weg E."/>
            <person name="Wang J.Y."/>
            <person name="Gao Z.S."/>
        </authorList>
    </citation>
    <scope>NUCLEOTIDE SEQUENCE [LARGE SCALE GENOMIC DNA]</scope>
    <source>
        <tissue evidence="6">Leaves</tissue>
    </source>
</reference>
<feature type="domain" description="EF-hand" evidence="5">
    <location>
        <begin position="31"/>
        <end position="66"/>
    </location>
</feature>
<dbReference type="InterPro" id="IPR002048">
    <property type="entry name" value="EF_hand_dom"/>
</dbReference>
<keyword evidence="7" id="KW-1185">Reference proteome</keyword>
<dbReference type="PANTHER" id="PTHR10891">
    <property type="entry name" value="EF-HAND CALCIUM-BINDING DOMAIN CONTAINING PROTEIN"/>
    <property type="match status" value="1"/>
</dbReference>
<dbReference type="PROSITE" id="PS00018">
    <property type="entry name" value="EF_HAND_1"/>
    <property type="match status" value="2"/>
</dbReference>
<feature type="region of interest" description="Disordered" evidence="4">
    <location>
        <begin position="1"/>
        <end position="21"/>
    </location>
</feature>
<dbReference type="InterPro" id="IPR018247">
    <property type="entry name" value="EF_Hand_1_Ca_BS"/>
</dbReference>